<feature type="transmembrane region" description="Helical" evidence="1">
    <location>
        <begin position="45"/>
        <end position="66"/>
    </location>
</feature>
<feature type="transmembrane region" description="Helical" evidence="1">
    <location>
        <begin position="87"/>
        <end position="106"/>
    </location>
</feature>
<feature type="transmembrane region" description="Helical" evidence="1">
    <location>
        <begin position="16"/>
        <end position="33"/>
    </location>
</feature>
<accession>A0A286CZ29</accession>
<keyword evidence="1" id="KW-0472">Membrane</keyword>
<evidence type="ECO:0000313" key="2">
    <source>
        <dbReference type="EMBL" id="SOD51667.1"/>
    </source>
</evidence>
<dbReference type="Proteomes" id="UP000219374">
    <property type="component" value="Unassembled WGS sequence"/>
</dbReference>
<feature type="transmembrane region" description="Helical" evidence="1">
    <location>
        <begin position="307"/>
        <end position="335"/>
    </location>
</feature>
<dbReference type="RefSeq" id="WP_097120535.1">
    <property type="nucleotide sequence ID" value="NZ_OCND01000001.1"/>
</dbReference>
<feature type="transmembrane region" description="Helical" evidence="1">
    <location>
        <begin position="244"/>
        <end position="263"/>
    </location>
</feature>
<feature type="transmembrane region" description="Helical" evidence="1">
    <location>
        <begin position="148"/>
        <end position="169"/>
    </location>
</feature>
<feature type="transmembrane region" description="Helical" evidence="1">
    <location>
        <begin position="189"/>
        <end position="208"/>
    </location>
</feature>
<dbReference type="OrthoDB" id="5295665at2"/>
<feature type="transmembrane region" description="Helical" evidence="1">
    <location>
        <begin position="112"/>
        <end position="136"/>
    </location>
</feature>
<organism evidence="2 3">
    <name type="scientific">Pseudoxanthomonas wuyuanensis</name>
    <dbReference type="NCBI Taxonomy" id="1073196"/>
    <lineage>
        <taxon>Bacteria</taxon>
        <taxon>Pseudomonadati</taxon>
        <taxon>Pseudomonadota</taxon>
        <taxon>Gammaproteobacteria</taxon>
        <taxon>Lysobacterales</taxon>
        <taxon>Lysobacteraceae</taxon>
        <taxon>Pseudoxanthomonas</taxon>
    </lineage>
</organism>
<keyword evidence="1" id="KW-1133">Transmembrane helix</keyword>
<keyword evidence="3" id="KW-1185">Reference proteome</keyword>
<protein>
    <submittedName>
        <fullName evidence="2">Uncharacterized protein</fullName>
    </submittedName>
</protein>
<dbReference type="AlphaFoldDB" id="A0A286CZ29"/>
<feature type="transmembrane region" description="Helical" evidence="1">
    <location>
        <begin position="384"/>
        <end position="405"/>
    </location>
</feature>
<reference evidence="2 3" key="1">
    <citation type="submission" date="2017-09" db="EMBL/GenBank/DDBJ databases">
        <authorList>
            <person name="Ehlers B."/>
            <person name="Leendertz F.H."/>
        </authorList>
    </citation>
    <scope>NUCLEOTIDE SEQUENCE [LARGE SCALE GENOMIC DNA]</scope>
    <source>
        <strain evidence="2 3">CGMCC 1.10978</strain>
    </source>
</reference>
<feature type="transmembrane region" description="Helical" evidence="1">
    <location>
        <begin position="220"/>
        <end position="238"/>
    </location>
</feature>
<proteinExistence type="predicted"/>
<evidence type="ECO:0000313" key="3">
    <source>
        <dbReference type="Proteomes" id="UP000219374"/>
    </source>
</evidence>
<dbReference type="EMBL" id="OCND01000001">
    <property type="protein sequence ID" value="SOD51667.1"/>
    <property type="molecule type" value="Genomic_DNA"/>
</dbReference>
<gene>
    <name evidence="2" type="ORF">SAMN06296416_101793</name>
</gene>
<name>A0A286CZ29_9GAMM</name>
<feature type="transmembrane region" description="Helical" evidence="1">
    <location>
        <begin position="275"/>
        <end position="295"/>
    </location>
</feature>
<sequence length="419" mass="44007">MSGLTIAAAPPLRRPLRFLLTAPLWGMTAGGWLMAHGETAMTSRWAIPTVVLVHLFTLGVLANAMLGSLLQFLPVAAGSRICLHRSAAWLHALLNIGLLLFVPAMMLAHPLALTMASLLLAGALLGFAVAALNGLIRGSGSRVLRAGIAMAVSALAPTALLGVALVAIVLGRLAWPIDRVADLHAASGLLGWVLMLMMAVGAVTLPMFQGTRRIPDAAQWSWQAIALAGLIVGGSARWNGMPMLAAVGIAVPVLLFAGTSLLLQLGAPRRRNPVLTLFWMLGTVAIAAAGLLLLAESAHAHQDRAVLIGALFIGIGLPSMLTGMMLEIVGFLSWIDLRRRCARGIRIPGVDTLLPETDKRWALAAHGVSALALLAAALRPALAGTAGALLLAAYAVALWCLLRCLRRSAVFARENRQQR</sequence>
<evidence type="ECO:0000256" key="1">
    <source>
        <dbReference type="SAM" id="Phobius"/>
    </source>
</evidence>
<keyword evidence="1" id="KW-0812">Transmembrane</keyword>